<dbReference type="AlphaFoldDB" id="A0A4R6U789"/>
<dbReference type="InterPro" id="IPR050882">
    <property type="entry name" value="Prepilin_peptidase/N-MTase"/>
</dbReference>
<evidence type="ECO:0000313" key="4">
    <source>
        <dbReference type="EMBL" id="TDQ42201.1"/>
    </source>
</evidence>
<dbReference type="Proteomes" id="UP000295632">
    <property type="component" value="Unassembled WGS sequence"/>
</dbReference>
<feature type="transmembrane region" description="Helical" evidence="2">
    <location>
        <begin position="81"/>
        <end position="111"/>
    </location>
</feature>
<organism evidence="4 5">
    <name type="scientific">Aureibacillus halotolerans</name>
    <dbReference type="NCBI Taxonomy" id="1508390"/>
    <lineage>
        <taxon>Bacteria</taxon>
        <taxon>Bacillati</taxon>
        <taxon>Bacillota</taxon>
        <taxon>Bacilli</taxon>
        <taxon>Bacillales</taxon>
        <taxon>Bacillaceae</taxon>
        <taxon>Aureibacillus</taxon>
    </lineage>
</organism>
<keyword evidence="5" id="KW-1185">Reference proteome</keyword>
<feature type="transmembrane region" description="Helical" evidence="2">
    <location>
        <begin position="147"/>
        <end position="165"/>
    </location>
</feature>
<dbReference type="InterPro" id="IPR000045">
    <property type="entry name" value="Prepilin_IV_endopep_pep"/>
</dbReference>
<dbReference type="RefSeq" id="WP_133579087.1">
    <property type="nucleotide sequence ID" value="NZ_SNYJ01000002.1"/>
</dbReference>
<comment type="caution">
    <text evidence="4">The sequence shown here is derived from an EMBL/GenBank/DDBJ whole genome shotgun (WGS) entry which is preliminary data.</text>
</comment>
<dbReference type="OrthoDB" id="5508079at2"/>
<keyword evidence="2" id="KW-0472">Membrane</keyword>
<gene>
    <name evidence="4" type="ORF">EV213_102232</name>
</gene>
<keyword evidence="2" id="KW-1133">Transmembrane helix</keyword>
<name>A0A4R6U789_9BACI</name>
<dbReference type="PANTHER" id="PTHR30487:SF0">
    <property type="entry name" value="PREPILIN LEADER PEPTIDASE_N-METHYLTRANSFERASE-RELATED"/>
    <property type="match status" value="1"/>
</dbReference>
<evidence type="ECO:0000259" key="3">
    <source>
        <dbReference type="Pfam" id="PF01478"/>
    </source>
</evidence>
<dbReference type="GO" id="GO:0005886">
    <property type="term" value="C:plasma membrane"/>
    <property type="evidence" value="ECO:0007669"/>
    <property type="project" value="TreeGrafter"/>
</dbReference>
<keyword evidence="2" id="KW-0812">Transmembrane</keyword>
<comment type="similarity">
    <text evidence="1">Belongs to the peptidase A24 family.</text>
</comment>
<proteinExistence type="inferred from homology"/>
<sequence length="166" mass="17959">MALYEYFTIVVLLIAFVTDLRTSKIPNWLIVISLILGLLYHGLNGMDGVLFAGAGFLAGILPTMFLYVFKALGAGDVKLFAALGAIGGASFVLTLLIYAVIFSGIIGLIVVGLRFMKIKRFTTWGQKIPGVHHTESQSGKKQLRFPFMYAVLPAAVITFTLGTIAL</sequence>
<dbReference type="Gene3D" id="1.20.120.1220">
    <property type="match status" value="1"/>
</dbReference>
<feature type="domain" description="Prepilin type IV endopeptidase peptidase" evidence="3">
    <location>
        <begin position="7"/>
        <end position="108"/>
    </location>
</feature>
<reference evidence="4 5" key="1">
    <citation type="submission" date="2019-03" db="EMBL/GenBank/DDBJ databases">
        <title>Genomic Encyclopedia of Type Strains, Phase IV (KMG-IV): sequencing the most valuable type-strain genomes for metagenomic binning, comparative biology and taxonomic classification.</title>
        <authorList>
            <person name="Goeker M."/>
        </authorList>
    </citation>
    <scope>NUCLEOTIDE SEQUENCE [LARGE SCALE GENOMIC DNA]</scope>
    <source>
        <strain evidence="4 5">DSM 28697</strain>
    </source>
</reference>
<feature type="transmembrane region" description="Helical" evidence="2">
    <location>
        <begin position="50"/>
        <end position="69"/>
    </location>
</feature>
<dbReference type="GO" id="GO:0006465">
    <property type="term" value="P:signal peptide processing"/>
    <property type="evidence" value="ECO:0007669"/>
    <property type="project" value="TreeGrafter"/>
</dbReference>
<evidence type="ECO:0000256" key="1">
    <source>
        <dbReference type="ARBA" id="ARBA00005801"/>
    </source>
</evidence>
<protein>
    <submittedName>
        <fullName evidence="4">Prepilin peptidase CpaA</fullName>
    </submittedName>
</protein>
<dbReference type="GO" id="GO:0004190">
    <property type="term" value="F:aspartic-type endopeptidase activity"/>
    <property type="evidence" value="ECO:0007669"/>
    <property type="project" value="InterPro"/>
</dbReference>
<dbReference type="Pfam" id="PF01478">
    <property type="entry name" value="Peptidase_A24"/>
    <property type="match status" value="1"/>
</dbReference>
<feature type="transmembrane region" description="Helical" evidence="2">
    <location>
        <begin position="25"/>
        <end position="43"/>
    </location>
</feature>
<evidence type="ECO:0000313" key="5">
    <source>
        <dbReference type="Proteomes" id="UP000295632"/>
    </source>
</evidence>
<evidence type="ECO:0000256" key="2">
    <source>
        <dbReference type="SAM" id="Phobius"/>
    </source>
</evidence>
<accession>A0A4R6U789</accession>
<dbReference type="EMBL" id="SNYJ01000002">
    <property type="protein sequence ID" value="TDQ42201.1"/>
    <property type="molecule type" value="Genomic_DNA"/>
</dbReference>
<dbReference type="PANTHER" id="PTHR30487">
    <property type="entry name" value="TYPE 4 PREPILIN-LIKE PROTEINS LEADER PEPTIDE-PROCESSING ENZYME"/>
    <property type="match status" value="1"/>
</dbReference>